<dbReference type="OrthoDB" id="5955452at2759"/>
<reference evidence="4 5" key="1">
    <citation type="submission" date="2019-01" db="EMBL/GenBank/DDBJ databases">
        <title>A draft genome assembly of the solar-powered sea slug Elysia chlorotica.</title>
        <authorList>
            <person name="Cai H."/>
            <person name="Li Q."/>
            <person name="Fang X."/>
            <person name="Li J."/>
            <person name="Curtis N.E."/>
            <person name="Altenburger A."/>
            <person name="Shibata T."/>
            <person name="Feng M."/>
            <person name="Maeda T."/>
            <person name="Schwartz J.A."/>
            <person name="Shigenobu S."/>
            <person name="Lundholm N."/>
            <person name="Nishiyama T."/>
            <person name="Yang H."/>
            <person name="Hasebe M."/>
            <person name="Li S."/>
            <person name="Pierce S.K."/>
            <person name="Wang J."/>
        </authorList>
    </citation>
    <scope>NUCLEOTIDE SEQUENCE [LARGE SCALE GENOMIC DNA]</scope>
    <source>
        <strain evidence="4">EC2010</strain>
        <tissue evidence="4">Whole organism of an adult</tissue>
    </source>
</reference>
<dbReference type="AlphaFoldDB" id="A0A433TGA2"/>
<dbReference type="STRING" id="188477.A0A433TGA2"/>
<name>A0A433TGA2_ELYCH</name>
<evidence type="ECO:0000256" key="2">
    <source>
        <dbReference type="ARBA" id="ARBA00023043"/>
    </source>
</evidence>
<evidence type="ECO:0000256" key="1">
    <source>
        <dbReference type="ARBA" id="ARBA00022737"/>
    </source>
</evidence>
<dbReference type="Proteomes" id="UP000271974">
    <property type="component" value="Unassembled WGS sequence"/>
</dbReference>
<evidence type="ECO:0000313" key="4">
    <source>
        <dbReference type="EMBL" id="RUS80566.1"/>
    </source>
</evidence>
<dbReference type="SMART" id="SM00248">
    <property type="entry name" value="ANK"/>
    <property type="match status" value="5"/>
</dbReference>
<accession>A0A433TGA2</accession>
<dbReference type="Pfam" id="PF12796">
    <property type="entry name" value="Ank_2"/>
    <property type="match status" value="1"/>
</dbReference>
<feature type="repeat" description="ANK" evidence="3">
    <location>
        <begin position="85"/>
        <end position="117"/>
    </location>
</feature>
<dbReference type="Pfam" id="PF00023">
    <property type="entry name" value="Ank"/>
    <property type="match status" value="1"/>
</dbReference>
<dbReference type="PANTHER" id="PTHR24188">
    <property type="entry name" value="ANKYRIN REPEAT PROTEIN"/>
    <property type="match status" value="1"/>
</dbReference>
<proteinExistence type="predicted"/>
<keyword evidence="2 3" id="KW-0040">ANK repeat</keyword>
<dbReference type="PROSITE" id="PS50297">
    <property type="entry name" value="ANK_REP_REGION"/>
    <property type="match status" value="2"/>
</dbReference>
<dbReference type="PANTHER" id="PTHR24188:SF29">
    <property type="entry name" value="GH09064P"/>
    <property type="match status" value="1"/>
</dbReference>
<comment type="caution">
    <text evidence="4">The sequence shown here is derived from an EMBL/GenBank/DDBJ whole genome shotgun (WGS) entry which is preliminary data.</text>
</comment>
<organism evidence="4 5">
    <name type="scientific">Elysia chlorotica</name>
    <name type="common">Eastern emerald elysia</name>
    <name type="synonym">Sea slug</name>
    <dbReference type="NCBI Taxonomy" id="188477"/>
    <lineage>
        <taxon>Eukaryota</taxon>
        <taxon>Metazoa</taxon>
        <taxon>Spiralia</taxon>
        <taxon>Lophotrochozoa</taxon>
        <taxon>Mollusca</taxon>
        <taxon>Gastropoda</taxon>
        <taxon>Heterobranchia</taxon>
        <taxon>Euthyneura</taxon>
        <taxon>Panpulmonata</taxon>
        <taxon>Sacoglossa</taxon>
        <taxon>Placobranchoidea</taxon>
        <taxon>Plakobranchidae</taxon>
        <taxon>Elysia</taxon>
    </lineage>
</organism>
<feature type="non-terminal residue" evidence="4">
    <location>
        <position position="214"/>
    </location>
</feature>
<protein>
    <submittedName>
        <fullName evidence="4">Uncharacterized protein</fullName>
    </submittedName>
</protein>
<keyword evidence="5" id="KW-1185">Reference proteome</keyword>
<dbReference type="EMBL" id="RQTK01000384">
    <property type="protein sequence ID" value="RUS80566.1"/>
    <property type="molecule type" value="Genomic_DNA"/>
</dbReference>
<dbReference type="Gene3D" id="1.25.40.20">
    <property type="entry name" value="Ankyrin repeat-containing domain"/>
    <property type="match status" value="2"/>
</dbReference>
<dbReference type="PROSITE" id="PS50088">
    <property type="entry name" value="ANK_REPEAT"/>
    <property type="match status" value="2"/>
</dbReference>
<keyword evidence="1" id="KW-0677">Repeat</keyword>
<dbReference type="InterPro" id="IPR002110">
    <property type="entry name" value="Ankyrin_rpt"/>
</dbReference>
<evidence type="ECO:0000256" key="3">
    <source>
        <dbReference type="PROSITE-ProRule" id="PRU00023"/>
    </source>
</evidence>
<feature type="repeat" description="ANK" evidence="3">
    <location>
        <begin position="153"/>
        <end position="188"/>
    </location>
</feature>
<evidence type="ECO:0000313" key="5">
    <source>
        <dbReference type="Proteomes" id="UP000271974"/>
    </source>
</evidence>
<sequence length="214" mass="23297">MGNSKSSKLSKAIREQDAERVKSILASGKLSINGGPDKLAPIIECVCSGYARGEEEDMRRYEILKLLLQSGADVNVQGQTETWVSGKTASVVAAERGYLRCLQLLAESGADLNITTPSGDTALTLAARWGEADAVKYLTEHMHARMLNHRNNEGKTALLVAASESEFDFYRCMRHLVAAGVDVSVKDNDGNTALMLSVKLEQEDRVKLLTEHSS</sequence>
<dbReference type="InterPro" id="IPR036770">
    <property type="entry name" value="Ankyrin_rpt-contain_sf"/>
</dbReference>
<dbReference type="SUPFAM" id="SSF48403">
    <property type="entry name" value="Ankyrin repeat"/>
    <property type="match status" value="1"/>
</dbReference>
<gene>
    <name evidence="4" type="ORF">EGW08_011660</name>
</gene>